<sequence length="107" mass="11212">MLCGQENLDVYFLFPKESKTSLRNPCLLGVARVRLSFLALAPGSGTSSTEWSSNMVKTEGGGESMFGSSSLSKTEGGGGPGSPLERLTFAAAIIPFAVLAIKFSFSL</sequence>
<name>A0A8S9QGS2_BRACR</name>
<organism evidence="2 3">
    <name type="scientific">Brassica cretica</name>
    <name type="common">Mustard</name>
    <dbReference type="NCBI Taxonomy" id="69181"/>
    <lineage>
        <taxon>Eukaryota</taxon>
        <taxon>Viridiplantae</taxon>
        <taxon>Streptophyta</taxon>
        <taxon>Embryophyta</taxon>
        <taxon>Tracheophyta</taxon>
        <taxon>Spermatophyta</taxon>
        <taxon>Magnoliopsida</taxon>
        <taxon>eudicotyledons</taxon>
        <taxon>Gunneridae</taxon>
        <taxon>Pentapetalae</taxon>
        <taxon>rosids</taxon>
        <taxon>malvids</taxon>
        <taxon>Brassicales</taxon>
        <taxon>Brassicaceae</taxon>
        <taxon>Brassiceae</taxon>
        <taxon>Brassica</taxon>
    </lineage>
</organism>
<dbReference type="EMBL" id="QGKX02001290">
    <property type="protein sequence ID" value="KAF3539961.1"/>
    <property type="molecule type" value="Genomic_DNA"/>
</dbReference>
<protein>
    <submittedName>
        <fullName evidence="2">Uncharacterized protein</fullName>
    </submittedName>
</protein>
<evidence type="ECO:0000313" key="2">
    <source>
        <dbReference type="EMBL" id="KAF3539961.1"/>
    </source>
</evidence>
<comment type="caution">
    <text evidence="2">The sequence shown here is derived from an EMBL/GenBank/DDBJ whole genome shotgun (WGS) entry which is preliminary data.</text>
</comment>
<gene>
    <name evidence="2" type="ORF">F2Q69_00019468</name>
</gene>
<dbReference type="AlphaFoldDB" id="A0A8S9QGS2"/>
<reference evidence="2" key="1">
    <citation type="submission" date="2019-12" db="EMBL/GenBank/DDBJ databases">
        <title>Genome sequencing and annotation of Brassica cretica.</title>
        <authorList>
            <person name="Studholme D.J."/>
            <person name="Sarris P."/>
        </authorList>
    </citation>
    <scope>NUCLEOTIDE SEQUENCE</scope>
    <source>
        <strain evidence="2">PFS-109/04</strain>
        <tissue evidence="2">Leaf</tissue>
    </source>
</reference>
<proteinExistence type="predicted"/>
<feature type="region of interest" description="Disordered" evidence="1">
    <location>
        <begin position="60"/>
        <end position="80"/>
    </location>
</feature>
<evidence type="ECO:0000313" key="3">
    <source>
        <dbReference type="Proteomes" id="UP000712600"/>
    </source>
</evidence>
<dbReference type="Proteomes" id="UP000712600">
    <property type="component" value="Unassembled WGS sequence"/>
</dbReference>
<accession>A0A8S9QGS2</accession>
<evidence type="ECO:0000256" key="1">
    <source>
        <dbReference type="SAM" id="MobiDB-lite"/>
    </source>
</evidence>